<feature type="region of interest" description="Disordered" evidence="1">
    <location>
        <begin position="68"/>
        <end position="87"/>
    </location>
</feature>
<evidence type="ECO:0000313" key="2">
    <source>
        <dbReference type="EMBL" id="KAK1944570.1"/>
    </source>
</evidence>
<protein>
    <submittedName>
        <fullName evidence="2">Uncharacterized protein</fullName>
    </submittedName>
</protein>
<organism evidence="2 3">
    <name type="scientific">Phytophthora citrophthora</name>
    <dbReference type="NCBI Taxonomy" id="4793"/>
    <lineage>
        <taxon>Eukaryota</taxon>
        <taxon>Sar</taxon>
        <taxon>Stramenopiles</taxon>
        <taxon>Oomycota</taxon>
        <taxon>Peronosporomycetes</taxon>
        <taxon>Peronosporales</taxon>
        <taxon>Peronosporaceae</taxon>
        <taxon>Phytophthora</taxon>
    </lineage>
</organism>
<gene>
    <name evidence="2" type="ORF">P3T76_004482</name>
</gene>
<dbReference type="EMBL" id="JASMQC010000006">
    <property type="protein sequence ID" value="KAK1944570.1"/>
    <property type="molecule type" value="Genomic_DNA"/>
</dbReference>
<dbReference type="AlphaFoldDB" id="A0AAD9LPD1"/>
<reference evidence="2" key="1">
    <citation type="submission" date="2023-08" db="EMBL/GenBank/DDBJ databases">
        <title>Reference Genome Resource for the Citrus Pathogen Phytophthora citrophthora.</title>
        <authorList>
            <person name="Moller H."/>
            <person name="Coetzee B."/>
            <person name="Rose L.J."/>
            <person name="Van Niekerk J.M."/>
        </authorList>
    </citation>
    <scope>NUCLEOTIDE SEQUENCE</scope>
    <source>
        <strain evidence="2">STE-U-9442</strain>
    </source>
</reference>
<comment type="caution">
    <text evidence="2">The sequence shown here is derived from an EMBL/GenBank/DDBJ whole genome shotgun (WGS) entry which is preliminary data.</text>
</comment>
<keyword evidence="3" id="KW-1185">Reference proteome</keyword>
<dbReference type="Proteomes" id="UP001259832">
    <property type="component" value="Unassembled WGS sequence"/>
</dbReference>
<accession>A0AAD9LPD1</accession>
<sequence length="99" mass="10864">MHHDSEIQSTAQSRFDDPVPVDCLQSRRVADQALGSNGAMQQHFKVRAFILNLFLRQLASTQKIFNTEATSSATPPRTPDKRVGASHVAGQVRTFDGAV</sequence>
<evidence type="ECO:0000313" key="3">
    <source>
        <dbReference type="Proteomes" id="UP001259832"/>
    </source>
</evidence>
<evidence type="ECO:0000256" key="1">
    <source>
        <dbReference type="SAM" id="MobiDB-lite"/>
    </source>
</evidence>
<name>A0AAD9LPD1_9STRA</name>
<proteinExistence type="predicted"/>